<keyword evidence="2" id="KW-1185">Reference proteome</keyword>
<comment type="caution">
    <text evidence="1">The sequence shown here is derived from an EMBL/GenBank/DDBJ whole genome shotgun (WGS) entry which is preliminary data.</text>
</comment>
<gene>
    <name evidence="1" type="ORF">CesoFtcFv8_002318</name>
</gene>
<dbReference type="Proteomes" id="UP001335648">
    <property type="component" value="Unassembled WGS sequence"/>
</dbReference>
<dbReference type="AlphaFoldDB" id="A0AAN8D187"/>
<reference evidence="1 2" key="1">
    <citation type="journal article" date="2023" name="Mol. Biol. Evol.">
        <title>Genomics of Secondarily Temperate Adaptation in the Only Non-Antarctic Icefish.</title>
        <authorList>
            <person name="Rivera-Colon A.G."/>
            <person name="Rayamajhi N."/>
            <person name="Minhas B.F."/>
            <person name="Madrigal G."/>
            <person name="Bilyk K.T."/>
            <person name="Yoon V."/>
            <person name="Hune M."/>
            <person name="Gregory S."/>
            <person name="Cheng C.H.C."/>
            <person name="Catchen J.M."/>
        </authorList>
    </citation>
    <scope>NUCLEOTIDE SEQUENCE [LARGE SCALE GENOMIC DNA]</scope>
    <source>
        <strain evidence="1">JC2023a</strain>
    </source>
</reference>
<evidence type="ECO:0000313" key="1">
    <source>
        <dbReference type="EMBL" id="KAK5912445.1"/>
    </source>
</evidence>
<protein>
    <submittedName>
        <fullName evidence="1">Uncharacterized protein</fullName>
    </submittedName>
</protein>
<dbReference type="EMBL" id="JAULUE010002047">
    <property type="protein sequence ID" value="KAK5912445.1"/>
    <property type="molecule type" value="Genomic_DNA"/>
</dbReference>
<evidence type="ECO:0000313" key="2">
    <source>
        <dbReference type="Proteomes" id="UP001335648"/>
    </source>
</evidence>
<name>A0AAN8D187_9TELE</name>
<accession>A0AAN8D187</accession>
<sequence length="78" mass="8033">MANTGLSRTLGSGAVFISARCAVGPASVIVPWHVASVGGRTDGPSCCLLFSPSANESRAAAEPRSNESSRVWALLFNL</sequence>
<organism evidence="1 2">
    <name type="scientific">Champsocephalus esox</name>
    <name type="common">pike icefish</name>
    <dbReference type="NCBI Taxonomy" id="159716"/>
    <lineage>
        <taxon>Eukaryota</taxon>
        <taxon>Metazoa</taxon>
        <taxon>Chordata</taxon>
        <taxon>Craniata</taxon>
        <taxon>Vertebrata</taxon>
        <taxon>Euteleostomi</taxon>
        <taxon>Actinopterygii</taxon>
        <taxon>Neopterygii</taxon>
        <taxon>Teleostei</taxon>
        <taxon>Neoteleostei</taxon>
        <taxon>Acanthomorphata</taxon>
        <taxon>Eupercaria</taxon>
        <taxon>Perciformes</taxon>
        <taxon>Notothenioidei</taxon>
        <taxon>Channichthyidae</taxon>
        <taxon>Champsocephalus</taxon>
    </lineage>
</organism>
<proteinExistence type="predicted"/>